<feature type="non-terminal residue" evidence="1">
    <location>
        <position position="1"/>
    </location>
</feature>
<name>X1RR71_9ZZZZ</name>
<comment type="caution">
    <text evidence="1">The sequence shown here is derived from an EMBL/GenBank/DDBJ whole genome shotgun (WGS) entry which is preliminary data.</text>
</comment>
<gene>
    <name evidence="1" type="ORF">S12H4_21428</name>
</gene>
<dbReference type="EMBL" id="BARW01011019">
    <property type="protein sequence ID" value="GAI83227.1"/>
    <property type="molecule type" value="Genomic_DNA"/>
</dbReference>
<proteinExistence type="predicted"/>
<reference evidence="1" key="1">
    <citation type="journal article" date="2014" name="Front. Microbiol.">
        <title>High frequency of phylogenetically diverse reductive dehalogenase-homologous genes in deep subseafloor sedimentary metagenomes.</title>
        <authorList>
            <person name="Kawai M."/>
            <person name="Futagami T."/>
            <person name="Toyoda A."/>
            <person name="Takaki Y."/>
            <person name="Nishi S."/>
            <person name="Hori S."/>
            <person name="Arai W."/>
            <person name="Tsubouchi T."/>
            <person name="Morono Y."/>
            <person name="Uchiyama I."/>
            <person name="Ito T."/>
            <person name="Fujiyama A."/>
            <person name="Inagaki F."/>
            <person name="Takami H."/>
        </authorList>
    </citation>
    <scope>NUCLEOTIDE SEQUENCE</scope>
    <source>
        <strain evidence="1">Expedition CK06-06</strain>
    </source>
</reference>
<dbReference type="AlphaFoldDB" id="X1RR71"/>
<accession>X1RR71</accession>
<evidence type="ECO:0000313" key="1">
    <source>
        <dbReference type="EMBL" id="GAI83227.1"/>
    </source>
</evidence>
<protein>
    <submittedName>
        <fullName evidence="1">Uncharacterized protein</fullName>
    </submittedName>
</protein>
<organism evidence="1">
    <name type="scientific">marine sediment metagenome</name>
    <dbReference type="NCBI Taxonomy" id="412755"/>
    <lineage>
        <taxon>unclassified sequences</taxon>
        <taxon>metagenomes</taxon>
        <taxon>ecological metagenomes</taxon>
    </lineage>
</organism>
<sequence>GIEELTLEELEVKKKVLEDSVKILRLLIKWIKEERGEERR</sequence>